<dbReference type="GO" id="GO:0004075">
    <property type="term" value="F:biotin carboxylase activity"/>
    <property type="evidence" value="ECO:0007669"/>
    <property type="project" value="UniProtKB-EC"/>
</dbReference>
<evidence type="ECO:0000256" key="13">
    <source>
        <dbReference type="PROSITE-ProRule" id="PRU00409"/>
    </source>
</evidence>
<dbReference type="Pfam" id="PF02785">
    <property type="entry name" value="Biotin_carb_C"/>
    <property type="match status" value="1"/>
</dbReference>
<dbReference type="InterPro" id="IPR016185">
    <property type="entry name" value="PreATP-grasp_dom_sf"/>
</dbReference>
<dbReference type="GO" id="GO:0005524">
    <property type="term" value="F:ATP binding"/>
    <property type="evidence" value="ECO:0007669"/>
    <property type="project" value="UniProtKB-UniRule"/>
</dbReference>
<dbReference type="SUPFAM" id="SSF56059">
    <property type="entry name" value="Glutathione synthetase ATP-binding domain-like"/>
    <property type="match status" value="1"/>
</dbReference>
<evidence type="ECO:0000256" key="4">
    <source>
        <dbReference type="ARBA" id="ARBA00013263"/>
    </source>
</evidence>
<dbReference type="InterPro" id="IPR050856">
    <property type="entry name" value="Biotin_carboxylase_complex"/>
</dbReference>
<evidence type="ECO:0000256" key="12">
    <source>
        <dbReference type="ARBA" id="ARBA00048600"/>
    </source>
</evidence>
<dbReference type="Pfam" id="PF02786">
    <property type="entry name" value="CPSase_L_D2"/>
    <property type="match status" value="1"/>
</dbReference>
<organism evidence="16 17">
    <name type="scientific">Halobacillus aidingensis</name>
    <dbReference type="NCBI Taxonomy" id="240303"/>
    <lineage>
        <taxon>Bacteria</taxon>
        <taxon>Bacillati</taxon>
        <taxon>Bacillota</taxon>
        <taxon>Bacilli</taxon>
        <taxon>Bacillales</taxon>
        <taxon>Bacillaceae</taxon>
        <taxon>Halobacillus</taxon>
    </lineage>
</organism>
<evidence type="ECO:0000256" key="3">
    <source>
        <dbReference type="ARBA" id="ARBA00011750"/>
    </source>
</evidence>
<dbReference type="FunFam" id="3.30.1490.20:FF:000003">
    <property type="entry name" value="acetyl-CoA carboxylase isoform X1"/>
    <property type="match status" value="1"/>
</dbReference>
<evidence type="ECO:0000256" key="7">
    <source>
        <dbReference type="ARBA" id="ARBA00022741"/>
    </source>
</evidence>
<evidence type="ECO:0000256" key="2">
    <source>
        <dbReference type="ARBA" id="ARBA00004956"/>
    </source>
</evidence>
<keyword evidence="5" id="KW-0444">Lipid biosynthesis</keyword>
<keyword evidence="8" id="KW-0276">Fatty acid metabolism</keyword>
<dbReference type="PROSITE" id="PS50979">
    <property type="entry name" value="BC"/>
    <property type="match status" value="1"/>
</dbReference>
<evidence type="ECO:0000256" key="1">
    <source>
        <dbReference type="ARBA" id="ARBA00003761"/>
    </source>
</evidence>
<dbReference type="EC" id="6.3.4.14" evidence="4"/>
<protein>
    <recommendedName>
        <fullName evidence="4">biotin carboxylase</fullName>
        <ecNumber evidence="4">6.3.4.14</ecNumber>
    </recommendedName>
</protein>
<keyword evidence="11" id="KW-0092">Biotin</keyword>
<evidence type="ECO:0000259" key="14">
    <source>
        <dbReference type="PROSITE" id="PS50975"/>
    </source>
</evidence>
<dbReference type="STRING" id="240303.SAMN05421677_10919"/>
<dbReference type="SUPFAM" id="SSF51246">
    <property type="entry name" value="Rudiment single hybrid motif"/>
    <property type="match status" value="1"/>
</dbReference>
<dbReference type="Proteomes" id="UP000198860">
    <property type="component" value="Unassembled WGS sequence"/>
</dbReference>
<comment type="subunit">
    <text evidence="3">Acetyl-CoA carboxylase is a heterohexamer of biotin carboxyl carrier protein, biotin carboxylase and the two subunits of carboxyl transferase in a 2:2 complex.</text>
</comment>
<dbReference type="PANTHER" id="PTHR18866">
    <property type="entry name" value="CARBOXYLASE:PYRUVATE/ACETYL-COA/PROPIONYL-COA CARBOXYLASE"/>
    <property type="match status" value="1"/>
</dbReference>
<comment type="function">
    <text evidence="1">This protein is a component of the acetyl coenzyme A carboxylase complex; first, biotin carboxylase catalyzes the carboxylation of the carrier protein and then the transcarboxylase transfers the carboxyl group to form malonyl-CoA.</text>
</comment>
<keyword evidence="7 13" id="KW-0547">Nucleotide-binding</keyword>
<dbReference type="InterPro" id="IPR005481">
    <property type="entry name" value="BC-like_N"/>
</dbReference>
<accession>A0A1H0N9W0</accession>
<keyword evidence="10" id="KW-0443">Lipid metabolism</keyword>
<proteinExistence type="predicted"/>
<dbReference type="InterPro" id="IPR011761">
    <property type="entry name" value="ATP-grasp"/>
</dbReference>
<reference evidence="17" key="1">
    <citation type="submission" date="2016-10" db="EMBL/GenBank/DDBJ databases">
        <authorList>
            <person name="Varghese N."/>
            <person name="Submissions S."/>
        </authorList>
    </citation>
    <scope>NUCLEOTIDE SEQUENCE [LARGE SCALE GENOMIC DNA]</scope>
    <source>
        <strain evidence="17">CGMCC 1.3703</strain>
    </source>
</reference>
<dbReference type="Gene3D" id="3.30.470.20">
    <property type="entry name" value="ATP-grasp fold, B domain"/>
    <property type="match status" value="1"/>
</dbReference>
<dbReference type="SMART" id="SM00878">
    <property type="entry name" value="Biotin_carb_C"/>
    <property type="match status" value="1"/>
</dbReference>
<dbReference type="GO" id="GO:0046872">
    <property type="term" value="F:metal ion binding"/>
    <property type="evidence" value="ECO:0007669"/>
    <property type="project" value="InterPro"/>
</dbReference>
<evidence type="ECO:0000256" key="10">
    <source>
        <dbReference type="ARBA" id="ARBA00023160"/>
    </source>
</evidence>
<dbReference type="AlphaFoldDB" id="A0A1H0N9W0"/>
<evidence type="ECO:0000256" key="8">
    <source>
        <dbReference type="ARBA" id="ARBA00022832"/>
    </source>
</evidence>
<evidence type="ECO:0000313" key="17">
    <source>
        <dbReference type="Proteomes" id="UP000198860"/>
    </source>
</evidence>
<dbReference type="PANTHER" id="PTHR18866:SF33">
    <property type="entry name" value="METHYLCROTONOYL-COA CARBOXYLASE SUBUNIT ALPHA, MITOCHONDRIAL-RELATED"/>
    <property type="match status" value="1"/>
</dbReference>
<dbReference type="InterPro" id="IPR005482">
    <property type="entry name" value="Biotin_COase_C"/>
</dbReference>
<dbReference type="GO" id="GO:0006633">
    <property type="term" value="P:fatty acid biosynthetic process"/>
    <property type="evidence" value="ECO:0007669"/>
    <property type="project" value="UniProtKB-KW"/>
</dbReference>
<comment type="pathway">
    <text evidence="2">Lipid metabolism; malonyl-CoA biosynthesis; malonyl-CoA from acetyl-CoA: step 1/1.</text>
</comment>
<dbReference type="FunFam" id="3.40.50.20:FF:000010">
    <property type="entry name" value="Propionyl-CoA carboxylase subunit alpha"/>
    <property type="match status" value="1"/>
</dbReference>
<keyword evidence="10" id="KW-0275">Fatty acid biosynthesis</keyword>
<dbReference type="PROSITE" id="PS00867">
    <property type="entry name" value="CPSASE_2"/>
    <property type="match status" value="1"/>
</dbReference>
<dbReference type="EMBL" id="FNIZ01000009">
    <property type="protein sequence ID" value="SDO89448.1"/>
    <property type="molecule type" value="Genomic_DNA"/>
</dbReference>
<dbReference type="NCBIfam" id="NF006367">
    <property type="entry name" value="PRK08591.1"/>
    <property type="match status" value="1"/>
</dbReference>
<evidence type="ECO:0000259" key="15">
    <source>
        <dbReference type="PROSITE" id="PS50979"/>
    </source>
</evidence>
<dbReference type="InterPro" id="IPR011054">
    <property type="entry name" value="Rudment_hybrid_motif"/>
</dbReference>
<feature type="domain" description="Biotin carboxylation" evidence="15">
    <location>
        <begin position="1"/>
        <end position="445"/>
    </location>
</feature>
<evidence type="ECO:0000256" key="6">
    <source>
        <dbReference type="ARBA" id="ARBA00022598"/>
    </source>
</evidence>
<evidence type="ECO:0000256" key="11">
    <source>
        <dbReference type="ARBA" id="ARBA00023267"/>
    </source>
</evidence>
<sequence>MFQKILIANRGEIASRIIRTCQRLNIETVAVYSEADQQAPYVQMADESYLIGKPRVNESYLNVDKILQVAKDSGAEAIHPGYGLLSENAEFAKRTEEAGLTFIGPDADVIAKMGDKIAARAEMKAAGVPIIPGTEDAVANTDDAKKIAGEFGYPVMLKAAAGGGGIGMQAVYNDEELEKAFEGNSKRAQAFFGDGKMFIEKLIEHPRHIEIQVLADRHGNAVHLFERECSIQRRHQKVVEEAPSPVLSEETREKMGESALKAVASLGYSNAGTIEFLVDDEENFYFLEMNTRLQVEHPVTEQITGIDLVEQQLRVADGEHLSIKQKDLIIDGHAIEVRIYAEDPNTFYPSPGKLTKMVLPEGPGVRHELAVEGDSQVTPFYDPMIAKLVIHGENREDAIERLTKALHEYEIEGIKCNLTMLKRVVTHEKFKEGETKTTFVENYYLPTLTNH</sequence>
<feature type="domain" description="ATP-grasp" evidence="14">
    <location>
        <begin position="120"/>
        <end position="317"/>
    </location>
</feature>
<dbReference type="Pfam" id="PF00289">
    <property type="entry name" value="Biotin_carb_N"/>
    <property type="match status" value="1"/>
</dbReference>
<keyword evidence="17" id="KW-1185">Reference proteome</keyword>
<dbReference type="OrthoDB" id="9807469at2"/>
<dbReference type="RefSeq" id="WP_089652482.1">
    <property type="nucleotide sequence ID" value="NZ_FNIZ01000009.1"/>
</dbReference>
<dbReference type="PROSITE" id="PS50975">
    <property type="entry name" value="ATP_GRASP"/>
    <property type="match status" value="1"/>
</dbReference>
<comment type="catalytic activity">
    <reaction evidence="12">
        <text>N(6)-biotinyl-L-lysyl-[protein] + hydrogencarbonate + ATP = N(6)-carboxybiotinyl-L-lysyl-[protein] + ADP + phosphate + H(+)</text>
        <dbReference type="Rhea" id="RHEA:13501"/>
        <dbReference type="Rhea" id="RHEA-COMP:10505"/>
        <dbReference type="Rhea" id="RHEA-COMP:10506"/>
        <dbReference type="ChEBI" id="CHEBI:15378"/>
        <dbReference type="ChEBI" id="CHEBI:17544"/>
        <dbReference type="ChEBI" id="CHEBI:30616"/>
        <dbReference type="ChEBI" id="CHEBI:43474"/>
        <dbReference type="ChEBI" id="CHEBI:83144"/>
        <dbReference type="ChEBI" id="CHEBI:83145"/>
        <dbReference type="ChEBI" id="CHEBI:456216"/>
        <dbReference type="EC" id="6.3.4.14"/>
    </reaction>
</comment>
<dbReference type="FunFam" id="3.30.470.20:FF:000028">
    <property type="entry name" value="Methylcrotonoyl-CoA carboxylase subunit alpha, mitochondrial"/>
    <property type="match status" value="1"/>
</dbReference>
<dbReference type="SUPFAM" id="SSF52440">
    <property type="entry name" value="PreATP-grasp domain"/>
    <property type="match status" value="1"/>
</dbReference>
<dbReference type="InterPro" id="IPR011764">
    <property type="entry name" value="Biotin_carboxylation_dom"/>
</dbReference>
<keyword evidence="6" id="KW-0436">Ligase</keyword>
<evidence type="ECO:0000256" key="5">
    <source>
        <dbReference type="ARBA" id="ARBA00022516"/>
    </source>
</evidence>
<evidence type="ECO:0000256" key="9">
    <source>
        <dbReference type="ARBA" id="ARBA00022840"/>
    </source>
</evidence>
<gene>
    <name evidence="16" type="ORF">SAMN05421677_10919</name>
</gene>
<dbReference type="InterPro" id="IPR005479">
    <property type="entry name" value="CPAse_ATP-bd"/>
</dbReference>
<dbReference type="PROSITE" id="PS00866">
    <property type="entry name" value="CPSASE_1"/>
    <property type="match status" value="1"/>
</dbReference>
<keyword evidence="9 13" id="KW-0067">ATP-binding</keyword>
<name>A0A1H0N9W0_HALAD</name>
<evidence type="ECO:0000313" key="16">
    <source>
        <dbReference type="EMBL" id="SDO89448.1"/>
    </source>
</evidence>